<evidence type="ECO:0000256" key="2">
    <source>
        <dbReference type="SAM" id="Phobius"/>
    </source>
</evidence>
<feature type="transmembrane region" description="Helical" evidence="2">
    <location>
        <begin position="84"/>
        <end position="104"/>
    </location>
</feature>
<feature type="transmembrane region" description="Helical" evidence="2">
    <location>
        <begin position="116"/>
        <end position="137"/>
    </location>
</feature>
<feature type="transmembrane region" description="Helical" evidence="2">
    <location>
        <begin position="157"/>
        <end position="174"/>
    </location>
</feature>
<name>A0ABT4RIL3_9ACTN</name>
<proteinExistence type="predicted"/>
<evidence type="ECO:0000313" key="3">
    <source>
        <dbReference type="EMBL" id="MDA0138390.1"/>
    </source>
</evidence>
<gene>
    <name evidence="3" type="ORF">OJ962_12885</name>
</gene>
<evidence type="ECO:0000313" key="4">
    <source>
        <dbReference type="Proteomes" id="UP001147700"/>
    </source>
</evidence>
<dbReference type="RefSeq" id="WP_202957855.1">
    <property type="nucleotide sequence ID" value="NZ_JAPCID010000015.1"/>
</dbReference>
<feature type="transmembrane region" description="Helical" evidence="2">
    <location>
        <begin position="32"/>
        <end position="52"/>
    </location>
</feature>
<evidence type="ECO:0000256" key="1">
    <source>
        <dbReference type="SAM" id="MobiDB-lite"/>
    </source>
</evidence>
<accession>A0ABT4RIL3</accession>
<keyword evidence="2" id="KW-1133">Transmembrane helix</keyword>
<sequence length="200" mass="21483">MIIGAESAIHLVNFAMFDPPIYVLDSAMEYSYSHVVATLGFALAAGAGYLAVQRTRRRAWGVIAVVASVLLVDNVTRLHESVPAWPLVFAPLMLALAIGGLRIAGRDSAVRVGLSLLFVSLAVHVVVLAGAELGWWPESRQRLDLWRFQALIAFKEGTELAGWLLFAPALALLARRQPERPSAASRRPPSSCAAAAGKTT</sequence>
<feature type="transmembrane region" description="Helical" evidence="2">
    <location>
        <begin position="59"/>
        <end position="78"/>
    </location>
</feature>
<keyword evidence="2" id="KW-0472">Membrane</keyword>
<dbReference type="EMBL" id="JAPCID010000015">
    <property type="protein sequence ID" value="MDA0138390.1"/>
    <property type="molecule type" value="Genomic_DNA"/>
</dbReference>
<keyword evidence="2" id="KW-0812">Transmembrane</keyword>
<comment type="caution">
    <text evidence="3">The sequence shown here is derived from an EMBL/GenBank/DDBJ whole genome shotgun (WGS) entry which is preliminary data.</text>
</comment>
<feature type="region of interest" description="Disordered" evidence="1">
    <location>
        <begin position="179"/>
        <end position="200"/>
    </location>
</feature>
<protein>
    <submittedName>
        <fullName evidence="3">Uncharacterized protein</fullName>
    </submittedName>
</protein>
<keyword evidence="4" id="KW-1185">Reference proteome</keyword>
<dbReference type="Proteomes" id="UP001147700">
    <property type="component" value="Unassembled WGS sequence"/>
</dbReference>
<organism evidence="3 4">
    <name type="scientific">Solirubrobacter deserti</name>
    <dbReference type="NCBI Taxonomy" id="2282478"/>
    <lineage>
        <taxon>Bacteria</taxon>
        <taxon>Bacillati</taxon>
        <taxon>Actinomycetota</taxon>
        <taxon>Thermoleophilia</taxon>
        <taxon>Solirubrobacterales</taxon>
        <taxon>Solirubrobacteraceae</taxon>
        <taxon>Solirubrobacter</taxon>
    </lineage>
</organism>
<reference evidence="3" key="1">
    <citation type="submission" date="2022-10" db="EMBL/GenBank/DDBJ databases">
        <title>The WGS of Solirubrobacter sp. CPCC 204708.</title>
        <authorList>
            <person name="Jiang Z."/>
        </authorList>
    </citation>
    <scope>NUCLEOTIDE SEQUENCE</scope>
    <source>
        <strain evidence="3">CPCC 204708</strain>
    </source>
</reference>